<organism evidence="9 10">
    <name type="scientific">Candidatus Woesebacteria bacterium GW2011_GWB1_39_10</name>
    <dbReference type="NCBI Taxonomy" id="1618572"/>
    <lineage>
        <taxon>Bacteria</taxon>
        <taxon>Candidatus Woeseibacteriota</taxon>
    </lineage>
</organism>
<dbReference type="GO" id="GO:0015297">
    <property type="term" value="F:antiporter activity"/>
    <property type="evidence" value="ECO:0007669"/>
    <property type="project" value="InterPro"/>
</dbReference>
<evidence type="ECO:0000256" key="6">
    <source>
        <dbReference type="ARBA" id="ARBA00023136"/>
    </source>
</evidence>
<feature type="transmembrane region" description="Helical" evidence="7">
    <location>
        <begin position="31"/>
        <end position="47"/>
    </location>
</feature>
<comment type="caution">
    <text evidence="9">The sequence shown here is derived from an EMBL/GenBank/DDBJ whole genome shotgun (WGS) entry which is preliminary data.</text>
</comment>
<feature type="transmembrane region" description="Helical" evidence="7">
    <location>
        <begin position="142"/>
        <end position="164"/>
    </location>
</feature>
<dbReference type="InterPro" id="IPR003148">
    <property type="entry name" value="RCK_N"/>
</dbReference>
<dbReference type="AlphaFoldDB" id="A0A0G0LKK2"/>
<evidence type="ECO:0000256" key="2">
    <source>
        <dbReference type="ARBA" id="ARBA00005551"/>
    </source>
</evidence>
<evidence type="ECO:0000256" key="5">
    <source>
        <dbReference type="ARBA" id="ARBA00022989"/>
    </source>
</evidence>
<feature type="transmembrane region" description="Helical" evidence="7">
    <location>
        <begin position="324"/>
        <end position="346"/>
    </location>
</feature>
<dbReference type="GO" id="GO:1902600">
    <property type="term" value="P:proton transmembrane transport"/>
    <property type="evidence" value="ECO:0007669"/>
    <property type="project" value="InterPro"/>
</dbReference>
<gene>
    <name evidence="9" type="ORF">UT17_C0002G0111</name>
</gene>
<name>A0A0G0LKK2_9BACT</name>
<dbReference type="EMBL" id="LBVU01000002">
    <property type="protein sequence ID" value="KKQ92448.1"/>
    <property type="molecule type" value="Genomic_DNA"/>
</dbReference>
<evidence type="ECO:0000256" key="3">
    <source>
        <dbReference type="ARBA" id="ARBA00022448"/>
    </source>
</evidence>
<feature type="transmembrane region" description="Helical" evidence="7">
    <location>
        <begin position="77"/>
        <end position="99"/>
    </location>
</feature>
<evidence type="ECO:0000256" key="1">
    <source>
        <dbReference type="ARBA" id="ARBA00004141"/>
    </source>
</evidence>
<feature type="domain" description="RCK N-terminal" evidence="8">
    <location>
        <begin position="408"/>
        <end position="524"/>
    </location>
</feature>
<proteinExistence type="inferred from homology"/>
<evidence type="ECO:0000256" key="7">
    <source>
        <dbReference type="SAM" id="Phobius"/>
    </source>
</evidence>
<feature type="transmembrane region" description="Helical" evidence="7">
    <location>
        <begin position="171"/>
        <end position="192"/>
    </location>
</feature>
<keyword evidence="3" id="KW-0813">Transport</keyword>
<dbReference type="InterPro" id="IPR038770">
    <property type="entry name" value="Na+/solute_symporter_sf"/>
</dbReference>
<dbReference type="PANTHER" id="PTHR42751:SF6">
    <property type="entry name" value="CONSERVED INTEGRAL MEMBRANE TRANSPORT PROTEIN-RELATED"/>
    <property type="match status" value="1"/>
</dbReference>
<keyword evidence="6 7" id="KW-0472">Membrane</keyword>
<keyword evidence="4 7" id="KW-0812">Transmembrane</keyword>
<feature type="transmembrane region" description="Helical" evidence="7">
    <location>
        <begin position="54"/>
        <end position="71"/>
    </location>
</feature>
<evidence type="ECO:0000313" key="9">
    <source>
        <dbReference type="EMBL" id="KKQ92448.1"/>
    </source>
</evidence>
<dbReference type="GO" id="GO:0006813">
    <property type="term" value="P:potassium ion transport"/>
    <property type="evidence" value="ECO:0007669"/>
    <property type="project" value="InterPro"/>
</dbReference>
<protein>
    <submittedName>
        <fullName evidence="9">Sodium/hydrogen exchanger</fullName>
    </submittedName>
</protein>
<dbReference type="Gene3D" id="3.40.50.720">
    <property type="entry name" value="NAD(P)-binding Rossmann-like Domain"/>
    <property type="match status" value="1"/>
</dbReference>
<comment type="similarity">
    <text evidence="2">Belongs to the monovalent cation:proton antiporter 2 (CPA2) transporter (TC 2.A.37) family.</text>
</comment>
<dbReference type="STRING" id="1618572.UT17_C0002G0111"/>
<evidence type="ECO:0000313" key="10">
    <source>
        <dbReference type="Proteomes" id="UP000034774"/>
    </source>
</evidence>
<dbReference type="GO" id="GO:0016020">
    <property type="term" value="C:membrane"/>
    <property type="evidence" value="ECO:0007669"/>
    <property type="project" value="UniProtKB-SubCell"/>
</dbReference>
<sequence length="562" mass="60277">MEIVLGLFLIVLAAVAGGVLAKFLKLPSLVGYIVMGIVVGSVLPENLKSASSLAEIGIILLLFSVGVELSFDRLSKFFKVAVFGALIQIVLVTVISYLFLVGFGMNPTMSLILSVGFSLSSTAVCVKILSDRGETGTIHGGVTVAWLLVQDLAVIPIMVILPILGHAGEGVAGLVILSLVKATLVISAAIVLGKLVVPYIIHFVAEANSRELLLLTSVGIAFGTAAGTSFFGISPALGAFLAGIVISESQEHHAIFAETRPLRDLFVALFFVTMGFLVTPSVVIAKLPLIIAVALMVVIVKVAVVFLISVLFGYKGRTGIANSFGLAQVGEFAFVIFSTALGLRLISASDTSLGISVTLFTLIIAPLIFDKVVPFWRWTRGVTLKWPPLGKLFSSSEKREEDLKNGFSDHIIICGYGRVGKWVGKALSTFDIPFVVVEYNQNVVNELTEGGISVLYGDPTEPEVLEAVGIRQARAVILAIPDRIAQETLITYVQTVAPNVKIISRAHEDRDWEKLRTLRVDKIVQPEFEAAVEIVRSVLVSKGKNKDEISEAVKSLRVSHSK</sequence>
<dbReference type="Pfam" id="PF00999">
    <property type="entry name" value="Na_H_Exchanger"/>
    <property type="match status" value="1"/>
</dbReference>
<feature type="transmembrane region" description="Helical" evidence="7">
    <location>
        <begin position="212"/>
        <end position="245"/>
    </location>
</feature>
<evidence type="ECO:0000259" key="8">
    <source>
        <dbReference type="PROSITE" id="PS51201"/>
    </source>
</evidence>
<dbReference type="Gene3D" id="1.20.1530.20">
    <property type="match status" value="1"/>
</dbReference>
<comment type="subcellular location">
    <subcellularLocation>
        <location evidence="1">Membrane</location>
        <topology evidence="1">Multi-pass membrane protein</topology>
    </subcellularLocation>
</comment>
<dbReference type="Pfam" id="PF02254">
    <property type="entry name" value="TrkA_N"/>
    <property type="match status" value="1"/>
</dbReference>
<dbReference type="SUPFAM" id="SSF51735">
    <property type="entry name" value="NAD(P)-binding Rossmann-fold domains"/>
    <property type="match status" value="1"/>
</dbReference>
<dbReference type="InterPro" id="IPR006153">
    <property type="entry name" value="Cation/H_exchanger_TM"/>
</dbReference>
<evidence type="ECO:0000256" key="4">
    <source>
        <dbReference type="ARBA" id="ARBA00022692"/>
    </source>
</evidence>
<feature type="transmembrane region" description="Helical" evidence="7">
    <location>
        <begin position="352"/>
        <end position="369"/>
    </location>
</feature>
<dbReference type="Proteomes" id="UP000034774">
    <property type="component" value="Unassembled WGS sequence"/>
</dbReference>
<keyword evidence="5 7" id="KW-1133">Transmembrane helix</keyword>
<feature type="transmembrane region" description="Helical" evidence="7">
    <location>
        <begin position="265"/>
        <end position="283"/>
    </location>
</feature>
<feature type="transmembrane region" description="Helical" evidence="7">
    <location>
        <begin position="289"/>
        <end position="312"/>
    </location>
</feature>
<dbReference type="InterPro" id="IPR036291">
    <property type="entry name" value="NAD(P)-bd_dom_sf"/>
</dbReference>
<dbReference type="PROSITE" id="PS51201">
    <property type="entry name" value="RCK_N"/>
    <property type="match status" value="1"/>
</dbReference>
<reference evidence="9 10" key="1">
    <citation type="journal article" date="2015" name="Nature">
        <title>rRNA introns, odd ribosomes, and small enigmatic genomes across a large radiation of phyla.</title>
        <authorList>
            <person name="Brown C.T."/>
            <person name="Hug L.A."/>
            <person name="Thomas B.C."/>
            <person name="Sharon I."/>
            <person name="Castelle C.J."/>
            <person name="Singh A."/>
            <person name="Wilkins M.J."/>
            <person name="Williams K.H."/>
            <person name="Banfield J.F."/>
        </authorList>
    </citation>
    <scope>NUCLEOTIDE SEQUENCE [LARGE SCALE GENOMIC DNA]</scope>
</reference>
<accession>A0A0G0LKK2</accession>
<dbReference type="PANTHER" id="PTHR42751">
    <property type="entry name" value="SODIUM/HYDROGEN EXCHANGER FAMILY/TRKA DOMAIN PROTEIN"/>
    <property type="match status" value="1"/>
</dbReference>